<dbReference type="Gene3D" id="3.90.75.20">
    <property type="match status" value="2"/>
</dbReference>
<dbReference type="CDD" id="cd00085">
    <property type="entry name" value="HNHc"/>
    <property type="match status" value="1"/>
</dbReference>
<evidence type="ECO:0000256" key="1">
    <source>
        <dbReference type="SAM" id="MobiDB-lite"/>
    </source>
</evidence>
<dbReference type="PhylomeDB" id="A0A0G4FLA1"/>
<protein>
    <recommendedName>
        <fullName evidence="2">HNH nuclease domain-containing protein</fullName>
    </recommendedName>
</protein>
<evidence type="ECO:0000259" key="2">
    <source>
        <dbReference type="SMART" id="SM00507"/>
    </source>
</evidence>
<dbReference type="AlphaFoldDB" id="A0A0G4FLA1"/>
<reference evidence="3" key="1">
    <citation type="submission" date="2014-11" db="EMBL/GenBank/DDBJ databases">
        <authorList>
            <person name="Otto D Thomas"/>
            <person name="Naeem Raeece"/>
        </authorList>
    </citation>
    <scope>NUCLEOTIDE SEQUENCE</scope>
</reference>
<dbReference type="InterPro" id="IPR044925">
    <property type="entry name" value="His-Me_finger_sf"/>
</dbReference>
<dbReference type="InterPro" id="IPR003615">
    <property type="entry name" value="HNH_nuc"/>
</dbReference>
<name>A0A0G4FLA1_9ALVE</name>
<accession>A0A0G4FLA1</accession>
<feature type="region of interest" description="Disordered" evidence="1">
    <location>
        <begin position="336"/>
        <end position="368"/>
    </location>
</feature>
<evidence type="ECO:0000313" key="3">
    <source>
        <dbReference type="EMBL" id="CEM14776.1"/>
    </source>
</evidence>
<sequence>MFTTLRKALELDLRRRRLPLPVSFIQYGRQRFSSCQFCQKEMATDPTNQTCADSNFVSVPSIDGAISTGWRVSRCGLVRDSKGAVSRGSEGRAGYLSSNIRGKKKFVHRIVAETFLPGEKQLLRQRHPDEIFDVDHIDGNKQNNAVSNLQWMTRKEHARKTASDLIRPRPLSTKGRAVLAVNAKTGEERRFPTLDSFAKFVGIFNRLLYKKVGRWTIKGWRIVAEPPEKLEGEKFRRMAFLDEGAGRTVRAYVSTHGRVRHENGRVTWGCWVSGCRVVGIAKRSNLLVHRLVAEVFHAGAKAKLTADGNASESLQVDHIDGCPTNNRADNLQWMTPSMHAKKTAEVTRRRRQPPVAGDVDSEVSNRLS</sequence>
<dbReference type="SUPFAM" id="SSF54060">
    <property type="entry name" value="His-Me finger endonucleases"/>
    <property type="match status" value="2"/>
</dbReference>
<organism evidence="3">
    <name type="scientific">Chromera velia CCMP2878</name>
    <dbReference type="NCBI Taxonomy" id="1169474"/>
    <lineage>
        <taxon>Eukaryota</taxon>
        <taxon>Sar</taxon>
        <taxon>Alveolata</taxon>
        <taxon>Colpodellida</taxon>
        <taxon>Chromeraceae</taxon>
        <taxon>Chromera</taxon>
    </lineage>
</organism>
<dbReference type="EMBL" id="CDMZ01000459">
    <property type="protein sequence ID" value="CEM14776.1"/>
    <property type="molecule type" value="Genomic_DNA"/>
</dbReference>
<feature type="domain" description="HNH nuclease" evidence="2">
    <location>
        <begin position="117"/>
        <end position="158"/>
    </location>
</feature>
<dbReference type="Pfam" id="PF13392">
    <property type="entry name" value="HNH_3"/>
    <property type="match status" value="2"/>
</dbReference>
<dbReference type="VEuPathDB" id="CryptoDB:Cvel_17613"/>
<proteinExistence type="predicted"/>
<gene>
    <name evidence="3" type="ORF">Cvel_17613</name>
</gene>
<feature type="domain" description="HNH nuclease" evidence="2">
    <location>
        <begin position="282"/>
        <end position="340"/>
    </location>
</feature>
<dbReference type="SMART" id="SM00507">
    <property type="entry name" value="HNHc"/>
    <property type="match status" value="2"/>
</dbReference>